<dbReference type="EMBL" id="CP013118">
    <property type="protein sequence ID" value="ALO15079.1"/>
    <property type="molecule type" value="Genomic_DNA"/>
</dbReference>
<feature type="signal peptide" evidence="1">
    <location>
        <begin position="1"/>
        <end position="22"/>
    </location>
</feature>
<keyword evidence="4" id="KW-1185">Reference proteome</keyword>
<feature type="domain" description="DUF4878" evidence="2">
    <location>
        <begin position="20"/>
        <end position="128"/>
    </location>
</feature>
<sequence length="132" mass="14502" precursor="true">MKKLEFLLTIFVAAATMFFACGGDETPGDITEKVYFSLADGEYDYVIDKLDTNGDEMTDEDREKLKKILEMSKGQIEKKGGIKAVSIVKEEISEDGKTCTVQAEVEYGNGAKEPANSKLVMVDGAWMLTVGK</sequence>
<name>A0A0S2HYD3_9BACT</name>
<protein>
    <submittedName>
        <fullName evidence="3">Lumazine-binding domain protein</fullName>
    </submittedName>
</protein>
<dbReference type="InterPro" id="IPR024267">
    <property type="entry name" value="DUF4878"/>
</dbReference>
<dbReference type="PROSITE" id="PS51257">
    <property type="entry name" value="PROKAR_LIPOPROTEIN"/>
    <property type="match status" value="1"/>
</dbReference>
<dbReference type="KEGG" id="blq:L21SP5_01429"/>
<proteinExistence type="predicted"/>
<dbReference type="Gene3D" id="3.10.450.50">
    <property type="match status" value="1"/>
</dbReference>
<feature type="chain" id="PRO_5006599518" evidence="1">
    <location>
        <begin position="23"/>
        <end position="132"/>
    </location>
</feature>
<dbReference type="STRING" id="1307839.L21SP5_01429"/>
<evidence type="ECO:0000313" key="3">
    <source>
        <dbReference type="EMBL" id="ALO15079.1"/>
    </source>
</evidence>
<organism evidence="3 4">
    <name type="scientific">Salinivirga cyanobacteriivorans</name>
    <dbReference type="NCBI Taxonomy" id="1307839"/>
    <lineage>
        <taxon>Bacteria</taxon>
        <taxon>Pseudomonadati</taxon>
        <taxon>Bacteroidota</taxon>
        <taxon>Bacteroidia</taxon>
        <taxon>Bacteroidales</taxon>
        <taxon>Salinivirgaceae</taxon>
        <taxon>Salinivirga</taxon>
    </lineage>
</organism>
<dbReference type="Pfam" id="PF12870">
    <property type="entry name" value="DUF4878"/>
    <property type="match status" value="1"/>
</dbReference>
<accession>A0A0S2HYD3</accession>
<evidence type="ECO:0000256" key="1">
    <source>
        <dbReference type="SAM" id="SignalP"/>
    </source>
</evidence>
<dbReference type="Proteomes" id="UP000064893">
    <property type="component" value="Chromosome"/>
</dbReference>
<dbReference type="AlphaFoldDB" id="A0A0S2HYD3"/>
<reference evidence="3 4" key="1">
    <citation type="submission" date="2015-11" db="EMBL/GenBank/DDBJ databases">
        <title>Description and complete genome sequence of a novel strain predominating in hypersaline microbial mats and representing a new family of the Bacteriodetes phylum.</title>
        <authorList>
            <person name="Spring S."/>
            <person name="Bunk B."/>
            <person name="Sproer C."/>
            <person name="Klenk H.-P."/>
        </authorList>
    </citation>
    <scope>NUCLEOTIDE SEQUENCE [LARGE SCALE GENOMIC DNA]</scope>
    <source>
        <strain evidence="3 4">L21-Spi-D4</strain>
    </source>
</reference>
<gene>
    <name evidence="3" type="ORF">L21SP5_01429</name>
</gene>
<evidence type="ECO:0000259" key="2">
    <source>
        <dbReference type="Pfam" id="PF12870"/>
    </source>
</evidence>
<keyword evidence="1" id="KW-0732">Signal</keyword>
<dbReference type="RefSeq" id="WP_057952570.1">
    <property type="nucleotide sequence ID" value="NZ_CP013118.1"/>
</dbReference>
<evidence type="ECO:0000313" key="4">
    <source>
        <dbReference type="Proteomes" id="UP000064893"/>
    </source>
</evidence>